<evidence type="ECO:0000313" key="3">
    <source>
        <dbReference type="Proteomes" id="UP000324705"/>
    </source>
</evidence>
<evidence type="ECO:0000313" key="2">
    <source>
        <dbReference type="EMBL" id="VAH92296.1"/>
    </source>
</evidence>
<dbReference type="EMBL" id="LT934117">
    <property type="protein sequence ID" value="VAH92296.1"/>
    <property type="molecule type" value="Genomic_DNA"/>
</dbReference>
<name>A0A9R0SC69_TRITD</name>
<sequence length="156" mass="17716">MCARRTLLKSYENLRMGEDETVEAFAARVASMVNGIHGLGEKLEDISVVRHFLCAAPPRYMLIVSTIEQCVDLKTLTLDDLVGRFKAHDEPMKLSYGDAKQDEYLILTRAQWQALVSKENNFDKASGSGGKYCPAKDTDEESEKPRKKKFDKRKIR</sequence>
<dbReference type="AlphaFoldDB" id="A0A9R0SC69"/>
<accession>A0A9R0SC69</accession>
<dbReference type="Pfam" id="PF14223">
    <property type="entry name" value="Retrotran_gag_2"/>
    <property type="match status" value="1"/>
</dbReference>
<dbReference type="Gramene" id="TRITD4Av1G137020.1">
    <property type="protein sequence ID" value="TRITD4Av1G137020.1"/>
    <property type="gene ID" value="TRITD4Av1G137020"/>
</dbReference>
<gene>
    <name evidence="2" type="ORF">TRITD_4Av1G137020</name>
</gene>
<evidence type="ECO:0000256" key="1">
    <source>
        <dbReference type="SAM" id="MobiDB-lite"/>
    </source>
</evidence>
<keyword evidence="3" id="KW-1185">Reference proteome</keyword>
<reference evidence="2 3" key="1">
    <citation type="submission" date="2017-09" db="EMBL/GenBank/DDBJ databases">
        <authorList>
            <consortium name="International Durum Wheat Genome Sequencing Consortium (IDWGSC)"/>
            <person name="Milanesi L."/>
        </authorList>
    </citation>
    <scope>NUCLEOTIDE SEQUENCE [LARGE SCALE GENOMIC DNA]</scope>
    <source>
        <strain evidence="3">cv. Svevo</strain>
    </source>
</reference>
<dbReference type="Proteomes" id="UP000324705">
    <property type="component" value="Chromosome 4A"/>
</dbReference>
<organism evidence="2 3">
    <name type="scientific">Triticum turgidum subsp. durum</name>
    <name type="common">Durum wheat</name>
    <name type="synonym">Triticum durum</name>
    <dbReference type="NCBI Taxonomy" id="4567"/>
    <lineage>
        <taxon>Eukaryota</taxon>
        <taxon>Viridiplantae</taxon>
        <taxon>Streptophyta</taxon>
        <taxon>Embryophyta</taxon>
        <taxon>Tracheophyta</taxon>
        <taxon>Spermatophyta</taxon>
        <taxon>Magnoliopsida</taxon>
        <taxon>Liliopsida</taxon>
        <taxon>Poales</taxon>
        <taxon>Poaceae</taxon>
        <taxon>BOP clade</taxon>
        <taxon>Pooideae</taxon>
        <taxon>Triticodae</taxon>
        <taxon>Triticeae</taxon>
        <taxon>Triticinae</taxon>
        <taxon>Triticum</taxon>
    </lineage>
</organism>
<feature type="region of interest" description="Disordered" evidence="1">
    <location>
        <begin position="121"/>
        <end position="156"/>
    </location>
</feature>
<dbReference type="OMA" id="WVETTHE"/>
<protein>
    <submittedName>
        <fullName evidence="2">Uncharacterized protein</fullName>
    </submittedName>
</protein>
<proteinExistence type="predicted"/>
<feature type="compositionally biased region" description="Basic residues" evidence="1">
    <location>
        <begin position="145"/>
        <end position="156"/>
    </location>
</feature>